<reference evidence="1 2" key="1">
    <citation type="journal article" date="2022" name="bioRxiv">
        <title>Genomics of Preaxostyla Flagellates Illuminates Evolutionary Transitions and the Path Towards Mitochondrial Loss.</title>
        <authorList>
            <person name="Novak L.V.F."/>
            <person name="Treitli S.C."/>
            <person name="Pyrih J."/>
            <person name="Halakuc P."/>
            <person name="Pipaliya S.V."/>
            <person name="Vacek V."/>
            <person name="Brzon O."/>
            <person name="Soukal P."/>
            <person name="Eme L."/>
            <person name="Dacks J.B."/>
            <person name="Karnkowska A."/>
            <person name="Elias M."/>
            <person name="Hampl V."/>
        </authorList>
    </citation>
    <scope>NUCLEOTIDE SEQUENCE [LARGE SCALE GENOMIC DNA]</scope>
    <source>
        <strain evidence="1">NAU3</strain>
        <tissue evidence="1">Gut</tissue>
    </source>
</reference>
<dbReference type="Proteomes" id="UP001281761">
    <property type="component" value="Unassembled WGS sequence"/>
</dbReference>
<name>A0ABQ9WUZ3_9EUKA</name>
<sequence>MTGIEPNWFSSHTGKKTWALVLFSEFLVIEIIPHLGFTSFQHLRHCTSLSLRCIVTRSFLICEWSL</sequence>
<organism evidence="1 2">
    <name type="scientific">Blattamonas nauphoetae</name>
    <dbReference type="NCBI Taxonomy" id="2049346"/>
    <lineage>
        <taxon>Eukaryota</taxon>
        <taxon>Metamonada</taxon>
        <taxon>Preaxostyla</taxon>
        <taxon>Oxymonadida</taxon>
        <taxon>Blattamonas</taxon>
    </lineage>
</organism>
<keyword evidence="2" id="KW-1185">Reference proteome</keyword>
<dbReference type="EMBL" id="JARBJD010000455">
    <property type="protein sequence ID" value="KAK2941860.1"/>
    <property type="molecule type" value="Genomic_DNA"/>
</dbReference>
<evidence type="ECO:0000313" key="2">
    <source>
        <dbReference type="Proteomes" id="UP001281761"/>
    </source>
</evidence>
<gene>
    <name evidence="1" type="ORF">BLNAU_23232</name>
</gene>
<comment type="caution">
    <text evidence="1">The sequence shown here is derived from an EMBL/GenBank/DDBJ whole genome shotgun (WGS) entry which is preliminary data.</text>
</comment>
<protein>
    <submittedName>
        <fullName evidence="1">Uncharacterized protein</fullName>
    </submittedName>
</protein>
<proteinExistence type="predicted"/>
<evidence type="ECO:0000313" key="1">
    <source>
        <dbReference type="EMBL" id="KAK2941860.1"/>
    </source>
</evidence>
<accession>A0ABQ9WUZ3</accession>